<dbReference type="InterPro" id="IPR000873">
    <property type="entry name" value="AMP-dep_synth/lig_dom"/>
</dbReference>
<feature type="non-terminal residue" evidence="3">
    <location>
        <position position="298"/>
    </location>
</feature>
<feature type="compositionally biased region" description="Basic and acidic residues" evidence="1">
    <location>
        <begin position="20"/>
        <end position="30"/>
    </location>
</feature>
<reference evidence="4" key="1">
    <citation type="submission" date="2008-02" db="EMBL/GenBank/DDBJ databases">
        <authorList>
            <consortium name="The Broad Institute Genome Sequencing Platform"/>
            <person name="Fischbach M."/>
            <person name="Ward D."/>
            <person name="Young S."/>
            <person name="Jaffe D."/>
            <person name="Gnerre S."/>
            <person name="Berlin A."/>
            <person name="Heiman D."/>
            <person name="Hepburn T."/>
            <person name="Sykes S."/>
            <person name="Alvarado L."/>
            <person name="Kodira C.D."/>
            <person name="Straight P."/>
            <person name="Clardy J."/>
            <person name="Hung D."/>
            <person name="Kolter R."/>
            <person name="Mekalanos J."/>
            <person name="Walker S."/>
            <person name="Walsh C.T."/>
            <person name="Lander E."/>
            <person name="Galagan J."/>
            <person name="Nusbaum C."/>
            <person name="Birren B."/>
        </authorList>
    </citation>
    <scope>NUCLEOTIDE SEQUENCE [LARGE SCALE GENOMIC DNA]</scope>
    <source>
        <strain evidence="4">ATCC 25486 / DSM 40338 / CBS 914.69 / JCM 4507 / NBRC 13074 / NRRL 2958 / 5647</strain>
    </source>
</reference>
<dbReference type="HOGENOM" id="CLU_935460_0_0_11"/>
<keyword evidence="4" id="KW-1185">Reference proteome</keyword>
<dbReference type="AlphaFoldDB" id="B5HEC0"/>
<name>B5HEC0_STRE2</name>
<evidence type="ECO:0000313" key="4">
    <source>
        <dbReference type="Proteomes" id="UP000002805"/>
    </source>
</evidence>
<dbReference type="Proteomes" id="UP000002805">
    <property type="component" value="Chromosome"/>
</dbReference>
<dbReference type="GO" id="GO:0016874">
    <property type="term" value="F:ligase activity"/>
    <property type="evidence" value="ECO:0007669"/>
    <property type="project" value="UniProtKB-KW"/>
</dbReference>
<feature type="domain" description="AMP-dependent synthetase/ligase" evidence="2">
    <location>
        <begin position="91"/>
        <end position="269"/>
    </location>
</feature>
<reference evidence="4" key="2">
    <citation type="submission" date="2009-10" db="EMBL/GenBank/DDBJ databases">
        <title>The genome sequence of Streptomyces pristinaespiralis strain ATCC 25486.</title>
        <authorList>
            <consortium name="The Broad Institute Genome Sequencing Platform"/>
            <consortium name="Broad Institute Microbial Sequencing Center"/>
            <person name="Fischbach M."/>
            <person name="Godfrey P."/>
            <person name="Ward D."/>
            <person name="Young S."/>
            <person name="Zeng Q."/>
            <person name="Koehrsen M."/>
            <person name="Alvarado L."/>
            <person name="Berlin A.M."/>
            <person name="Bochicchio J."/>
            <person name="Borenstein D."/>
            <person name="Chapman S.B."/>
            <person name="Chen Z."/>
            <person name="Engels R."/>
            <person name="Freedman E."/>
            <person name="Gellesch M."/>
            <person name="Goldberg J."/>
            <person name="Griggs A."/>
            <person name="Gujja S."/>
            <person name="Heilman E.R."/>
            <person name="Heiman D.I."/>
            <person name="Hepburn T.A."/>
            <person name="Howarth C."/>
            <person name="Jen D."/>
            <person name="Larson L."/>
            <person name="Lewis B."/>
            <person name="Mehta T."/>
            <person name="Park D."/>
            <person name="Pearson M."/>
            <person name="Richards J."/>
            <person name="Roberts A."/>
            <person name="Saif S."/>
            <person name="Shea T.D."/>
            <person name="Shenoy N."/>
            <person name="Sisk P."/>
            <person name="Stolte C."/>
            <person name="Sykes S.N."/>
            <person name="Thomson T."/>
            <person name="Walk T."/>
            <person name="White J."/>
            <person name="Yandava C."/>
            <person name="Straight P."/>
            <person name="Clardy J."/>
            <person name="Hung D."/>
            <person name="Kolter R."/>
            <person name="Mekalanos J."/>
            <person name="Walker S."/>
            <person name="Walsh C.T."/>
            <person name="Wieland-Brown L.C."/>
            <person name="Haas B."/>
            <person name="Nusbaum C."/>
            <person name="Birren B."/>
        </authorList>
    </citation>
    <scope>NUCLEOTIDE SEQUENCE [LARGE SCALE GENOMIC DNA]</scope>
    <source>
        <strain evidence="4">ATCC 25486 / DSM 40338 / CBS 914.69 / JCM 4507 / NBRC 13074 / NRRL 2958 / 5647</strain>
    </source>
</reference>
<dbReference type="Pfam" id="PF00501">
    <property type="entry name" value="AMP-binding"/>
    <property type="match status" value="1"/>
</dbReference>
<gene>
    <name evidence="3" type="ORF">SSDG_03505</name>
</gene>
<dbReference type="PANTHER" id="PTHR43767">
    <property type="entry name" value="LONG-CHAIN-FATTY-ACID--COA LIGASE"/>
    <property type="match status" value="1"/>
</dbReference>
<proteinExistence type="predicted"/>
<dbReference type="EMBL" id="CM000950">
    <property type="protein sequence ID" value="EDY65181.2"/>
    <property type="molecule type" value="Genomic_DNA"/>
</dbReference>
<organism evidence="3 4">
    <name type="scientific">Streptomyces pristinaespiralis (strain ATCC 25486 / DSM 40338 / CBS 914.69 / JCM 4507 / KCC S-0507 / NBRC 13074 / NRRL 2958 / 5647)</name>
    <dbReference type="NCBI Taxonomy" id="457429"/>
    <lineage>
        <taxon>Bacteria</taxon>
        <taxon>Bacillati</taxon>
        <taxon>Actinomycetota</taxon>
        <taxon>Actinomycetes</taxon>
        <taxon>Kitasatosporales</taxon>
        <taxon>Streptomycetaceae</taxon>
        <taxon>Streptomyces</taxon>
    </lineage>
</organism>
<sequence length="298" mass="31715">MGHRSAAEADGPVGRAGQEGGRRLTGSEERHSVADVLSMRLGRPPVSHSYPEASLTAPGAPFEVVRGEDGGLIYANGPRTLLEFVEATWAFGDRPFLVAESGTYTYGEFFAAASALARRFADVYGLRPGDRAAVAMRNHPEWQIAFWAAQLAGLVAVPLNAWWTEEELTYALDDCTPRVLLVDGERLPRVEEWRKRNGVRCVVFHDDAHREGHGDGPADGGVERYEDLAAPDPLAAPPAVDVAAEDDATIIYTSGTTGRPKGAVATHLAQAGAALHPRYHAAAAPLSPGELPGQGPAP</sequence>
<keyword evidence="3" id="KW-0436">Ligase</keyword>
<dbReference type="Gene3D" id="3.40.50.980">
    <property type="match status" value="1"/>
</dbReference>
<evidence type="ECO:0000259" key="2">
    <source>
        <dbReference type="Pfam" id="PF00501"/>
    </source>
</evidence>
<evidence type="ECO:0000256" key="1">
    <source>
        <dbReference type="SAM" id="MobiDB-lite"/>
    </source>
</evidence>
<dbReference type="eggNOG" id="COG0318">
    <property type="taxonomic scope" value="Bacteria"/>
</dbReference>
<accession>B5HEC0</accession>
<dbReference type="InterPro" id="IPR050237">
    <property type="entry name" value="ATP-dep_AMP-bd_enzyme"/>
</dbReference>
<dbReference type="InterPro" id="IPR020845">
    <property type="entry name" value="AMP-binding_CS"/>
</dbReference>
<feature type="region of interest" description="Disordered" evidence="1">
    <location>
        <begin position="1"/>
        <end position="30"/>
    </location>
</feature>
<dbReference type="PANTHER" id="PTHR43767:SF1">
    <property type="entry name" value="NONRIBOSOMAL PEPTIDE SYNTHASE PES1 (EUROFUNG)-RELATED"/>
    <property type="match status" value="1"/>
</dbReference>
<dbReference type="PROSITE" id="PS00455">
    <property type="entry name" value="AMP_BINDING"/>
    <property type="match status" value="1"/>
</dbReference>
<dbReference type="SUPFAM" id="SSF56801">
    <property type="entry name" value="Acetyl-CoA synthetase-like"/>
    <property type="match status" value="1"/>
</dbReference>
<protein>
    <submittedName>
        <fullName evidence="3">AMP-dependent synthetase and ligase</fullName>
    </submittedName>
</protein>
<evidence type="ECO:0000313" key="3">
    <source>
        <dbReference type="EMBL" id="EDY65181.2"/>
    </source>
</evidence>